<feature type="region of interest" description="Disordered" evidence="2">
    <location>
        <begin position="91"/>
        <end position="131"/>
    </location>
</feature>
<feature type="compositionally biased region" description="Polar residues" evidence="2">
    <location>
        <begin position="620"/>
        <end position="629"/>
    </location>
</feature>
<evidence type="ECO:0000313" key="3">
    <source>
        <dbReference type="EMBL" id="VDM39137.1"/>
    </source>
</evidence>
<feature type="coiled-coil region" evidence="1">
    <location>
        <begin position="1464"/>
        <end position="1491"/>
    </location>
</feature>
<feature type="compositionally biased region" description="Polar residues" evidence="2">
    <location>
        <begin position="1549"/>
        <end position="1560"/>
    </location>
</feature>
<feature type="region of interest" description="Disordered" evidence="2">
    <location>
        <begin position="1526"/>
        <end position="1596"/>
    </location>
</feature>
<dbReference type="WBParaSite" id="TCNE_0000781601-mRNA-1">
    <property type="protein sequence ID" value="TCNE_0000781601-mRNA-1"/>
    <property type="gene ID" value="TCNE_0000781601"/>
</dbReference>
<feature type="region of interest" description="Disordered" evidence="2">
    <location>
        <begin position="1"/>
        <end position="23"/>
    </location>
</feature>
<feature type="compositionally biased region" description="Basic and acidic residues" evidence="2">
    <location>
        <begin position="637"/>
        <end position="654"/>
    </location>
</feature>
<dbReference type="Proteomes" id="UP000050794">
    <property type="component" value="Unassembled WGS sequence"/>
</dbReference>
<feature type="compositionally biased region" description="Polar residues" evidence="2">
    <location>
        <begin position="1587"/>
        <end position="1596"/>
    </location>
</feature>
<feature type="coiled-coil region" evidence="1">
    <location>
        <begin position="1144"/>
        <end position="1178"/>
    </location>
</feature>
<feature type="region of interest" description="Disordered" evidence="2">
    <location>
        <begin position="1058"/>
        <end position="1085"/>
    </location>
</feature>
<feature type="compositionally biased region" description="Polar residues" evidence="2">
    <location>
        <begin position="1392"/>
        <end position="1401"/>
    </location>
</feature>
<proteinExistence type="predicted"/>
<feature type="region of interest" description="Disordered" evidence="2">
    <location>
        <begin position="1985"/>
        <end position="2059"/>
    </location>
</feature>
<dbReference type="EMBL" id="UYWY01019763">
    <property type="protein sequence ID" value="VDM39137.1"/>
    <property type="molecule type" value="Genomic_DNA"/>
</dbReference>
<reference evidence="5" key="1">
    <citation type="submission" date="2016-06" db="UniProtKB">
        <authorList>
            <consortium name="WormBaseParasite"/>
        </authorList>
    </citation>
    <scope>IDENTIFICATION</scope>
</reference>
<name>A0A183UH46_TOXCA</name>
<feature type="compositionally biased region" description="Basic and acidic residues" evidence="2">
    <location>
        <begin position="699"/>
        <end position="716"/>
    </location>
</feature>
<evidence type="ECO:0000256" key="1">
    <source>
        <dbReference type="SAM" id="Coils"/>
    </source>
</evidence>
<organism evidence="4 5">
    <name type="scientific">Toxocara canis</name>
    <name type="common">Canine roundworm</name>
    <dbReference type="NCBI Taxonomy" id="6265"/>
    <lineage>
        <taxon>Eukaryota</taxon>
        <taxon>Metazoa</taxon>
        <taxon>Ecdysozoa</taxon>
        <taxon>Nematoda</taxon>
        <taxon>Chromadorea</taxon>
        <taxon>Rhabditida</taxon>
        <taxon>Spirurina</taxon>
        <taxon>Ascaridomorpha</taxon>
        <taxon>Ascaridoidea</taxon>
        <taxon>Toxocaridae</taxon>
        <taxon>Toxocara</taxon>
    </lineage>
</organism>
<feature type="coiled-coil region" evidence="1">
    <location>
        <begin position="1941"/>
        <end position="1968"/>
    </location>
</feature>
<feature type="coiled-coil region" evidence="1">
    <location>
        <begin position="1624"/>
        <end position="1651"/>
    </location>
</feature>
<sequence length="2206" mass="249339">MVKEEEQQPSPSHVRELPGLNEEQKAQIREVLRRAERSQRDARVVVDPSRLSRLRDSNFRGTFDESEEMFTVENESILVQMDSLPETIEVTTLPAPPPSAASSYTNRPNSSLSTLSSDAVSPARQPHPQSSHFSLGMKLLSERISNWISGLDNDGGDFLSTGARGECKPNIPLIIWPGSLIDDYLSRLSRHICMMAVADSVPSLSYSAQLDAFCRRLCSQIFDMLYAELELRDEREREQFLSAYCDKLASDILKWAYFEIRTGMPICEPTQFSDVWHAFQEEIAEKVELDGLPLAFGEPLHKLSISFDCIQSLARMLQADDLKDRPCSAADVAFEDRSGETFAEQIRILSESGIRQYSSDDLRYVVLDEEEDTALLEQVSWQKDGMQELTERECVDSLRETDCKATKVLVQSVMEELVQRVVDELWRHLVRRILNDAAEILSRSIASSTSSCTDIDFEEQTDSDESAVENYTILREEDSHSSCSSGAEEYLSGQVLSIVDNRIFRRPEELELKRQSNDIYQSKESTCGENIRYLFMQASMAMRSQRPHSPDSENQESEGQEANTEKPKKTERLPQNDSSENADEESFGIPTTSYDVMTTQTEERDSFLEFLSRNDDGRNKSGQQENSGITGFIKMSKVADDEQKWPQSHEREEELYQTQHATLKRSYQEDRLSVKQQQQEEIAAEDVDAQTDFIGSLKHRIEMRERRPQNESERNSDSQYQSMEKTLYDEDNLKAEDAKTGYDIIREEAEQIESLDRTAKSPKTEPKPDVQPAVLNRLLTLQKIEYFLPTPRGQQLFGHEKFSHHVDHAQSFQIIEEPSSAFDAGEQGQINEHFNHQFSEEDNTMELDQLNNAYSTIKQEIDDVESVHRRAGTHGIQHLLSLFSEEKEDNHIAGVQAELADQEHAHQTADADQYFHFGQFSRSASCADEDAQFDHPSEEGFAYISSATKQHATDEKRITRRELRNIQSIRRPAEDSFFEGASHEKHASVKVDKLMNECELTQPEMENIETVKRTPESEAVECPSNHQATPPAVEKGSFSVENVDDLIVREQEQLDGQARIPLTEGAGHQSQTMESSSSTSAADEEGKIEYTTDHSVKEEGFAPQPSASEQQITYESRLTEEELNHIEYKKRSAGETSLERELNEKGTSREVDKLKNEYKLTEQKIDDIESVKRMAESEVIEPPGHLEGTAPIVEKSLLAVEMMDDFAAPEEEERDGQARMLVTEAAGQQFQIIESSSSTSGPDEEGEMEYISEQGLMEESFATSPSATEQQVTDQSRLTKAELEHIEYVKRLAEQSSFERALQEKDGPVEVERPKTEYELTQQEIDHIESVKRTAESELIEPSSHLETTGPVVETSLFAMEKMDDFAARQEEGVDGQARMLLTEAAGQQFQIMESSSSTSGADEVGQIEYASDNSLMEEGLAPPPSASEQHATDESCLTKEELDHIEYIKRLAEQSSFEKALREKDASREVDKLKTEYELTQEEIDHIESVKRMAEWEVNEPLIREQVTAQTIERDSFSVEKVDSFAGREQEELDGQARIPLTEAAGQDFQTTESSSSRSGADEVEQIEYTSDHSLMEEGLAPPPSASEQNATGESALTEEELKHIENIIRLAEQSSFEKALREKDATIEMEKMKTEYELTQQEMDHIESVKSMAESEVIEPSSHLGETSPIVGTNLFTVEKVDDFEARQEEEPDSQARMLVTEATDRQFQTTESSSPTFVPDEEGQVEYISEQGLMEDLTRLPSATEEHASQKSLPTNEELEHIDYIKRFAEQSSFERVLQEKDVEVEQPKAEYKLTEQKIDDIESVKRMAESEVIEPPGHLETTGPVVETSLFAMEKMDDFAARQEEGVDGQARMLLTEAAGQQFQIMESSSSTSGADEVGQIEYASDNSLMEEGLAPPPSASEQHATDESCLTKEELDHIEYIKRLAEQSSFEKALREKDASREVDKLKTEYELTQEEIDHIESLTRTSSINVVYTDKNLYASQSDNNPQNSGRNGQDQNTSSGHERKHSTNSSSGFERMTFDSKADLERGRPCKGSRSQSSICHPENEAGTSGRTVQQFVSETTASFNTLERVSAVQTPADVQHRDRGRVTGGERRLNRPRVKPVENDRLRRSRSPLHLNAFERCERRSIQGDGSLLCDADFLLRINFFAERLTEKIAELAVVDLTIKFKTESNPRALYFSELDGDDIALPSMTPSESGEEK</sequence>
<evidence type="ECO:0000313" key="5">
    <source>
        <dbReference type="WBParaSite" id="TCNE_0000781601-mRNA-1"/>
    </source>
</evidence>
<keyword evidence="1" id="KW-0175">Coiled coil</keyword>
<feature type="compositionally biased region" description="Polar residues" evidence="2">
    <location>
        <begin position="1985"/>
        <end position="2006"/>
    </location>
</feature>
<feature type="compositionally biased region" description="Basic and acidic residues" evidence="2">
    <location>
        <begin position="563"/>
        <end position="574"/>
    </location>
</feature>
<feature type="region of interest" description="Disordered" evidence="2">
    <location>
        <begin position="611"/>
        <end position="721"/>
    </location>
</feature>
<feature type="region of interest" description="Disordered" evidence="2">
    <location>
        <begin position="541"/>
        <end position="596"/>
    </location>
</feature>
<feature type="region of interest" description="Disordered" evidence="2">
    <location>
        <begin position="1392"/>
        <end position="1437"/>
    </location>
</feature>
<feature type="compositionally biased region" description="Polar residues" evidence="2">
    <location>
        <begin position="1226"/>
        <end position="1241"/>
    </location>
</feature>
<feature type="region of interest" description="Disordered" evidence="2">
    <location>
        <begin position="1226"/>
        <end position="1249"/>
    </location>
</feature>
<feature type="compositionally biased region" description="Low complexity" evidence="2">
    <location>
        <begin position="1069"/>
        <end position="1080"/>
    </location>
</feature>
<evidence type="ECO:0000256" key="2">
    <source>
        <dbReference type="SAM" id="MobiDB-lite"/>
    </source>
</evidence>
<feature type="region of interest" description="Disordered" evidence="2">
    <location>
        <begin position="1016"/>
        <end position="1037"/>
    </location>
</feature>
<accession>A0A183UH46</accession>
<feature type="compositionally biased region" description="Basic and acidic residues" evidence="2">
    <location>
        <begin position="2023"/>
        <end position="2035"/>
    </location>
</feature>
<protein>
    <submittedName>
        <fullName evidence="5">Protein kinase domain-containing protein</fullName>
    </submittedName>
</protein>
<evidence type="ECO:0000313" key="4">
    <source>
        <dbReference type="Proteomes" id="UP000050794"/>
    </source>
</evidence>
<reference evidence="3 4" key="2">
    <citation type="submission" date="2018-11" db="EMBL/GenBank/DDBJ databases">
        <authorList>
            <consortium name="Pathogen Informatics"/>
        </authorList>
    </citation>
    <scope>NUCLEOTIDE SEQUENCE [LARGE SCALE GENOMIC DNA]</scope>
</reference>
<gene>
    <name evidence="3" type="ORF">TCNE_LOCUS7816</name>
</gene>
<keyword evidence="4" id="KW-1185">Reference proteome</keyword>